<reference evidence="1" key="2">
    <citation type="submission" date="2020-07" db="EMBL/GenBank/DDBJ databases">
        <authorList>
            <person name="Vera ALvarez R."/>
            <person name="Arias-Moreno D.M."/>
            <person name="Jimenez-Jacinto V."/>
            <person name="Jimenez-Bremont J.F."/>
            <person name="Swaminathan K."/>
            <person name="Moose S.P."/>
            <person name="Guerrero-Gonzalez M.L."/>
            <person name="Marino-Ramirez L."/>
            <person name="Landsman D."/>
            <person name="Rodriguez-Kessler M."/>
            <person name="Delgado-Sanchez P."/>
        </authorList>
    </citation>
    <scope>NUCLEOTIDE SEQUENCE</scope>
    <source>
        <tissue evidence="1">Cladode</tissue>
    </source>
</reference>
<dbReference type="AlphaFoldDB" id="A0A7C9A3S9"/>
<proteinExistence type="predicted"/>
<name>A0A7C9A3S9_OPUST</name>
<accession>A0A7C9A3S9</accession>
<reference evidence="1" key="1">
    <citation type="journal article" date="2013" name="J. Plant Res.">
        <title>Effect of fungi and light on seed germination of three Opuntia species from semiarid lands of central Mexico.</title>
        <authorList>
            <person name="Delgado-Sanchez P."/>
            <person name="Jimenez-Bremont J.F."/>
            <person name="Guerrero-Gonzalez Mde L."/>
            <person name="Flores J."/>
        </authorList>
    </citation>
    <scope>NUCLEOTIDE SEQUENCE</scope>
    <source>
        <tissue evidence="1">Cladode</tissue>
    </source>
</reference>
<protein>
    <submittedName>
        <fullName evidence="1">Uncharacterized protein</fullName>
    </submittedName>
</protein>
<evidence type="ECO:0000313" key="1">
    <source>
        <dbReference type="EMBL" id="MBA4658778.1"/>
    </source>
</evidence>
<sequence length="178" mass="20059">MGSTKWEIVHIPGKPPISPTQQPKVNVFASVIDPKVTNTLIRKLNQIAPLEDLRHVKRVRKSCSNGQTQLSLILCLAGEDGDELGSMPEHVLELVNCYQLNPFVTQVCRHAATTKEEWEEQCKLWPTSFHPPTYNIDGITGFNEEDSKVVFNHMNHALRLAISSNRQVMTLIPHEIAD</sequence>
<organism evidence="1">
    <name type="scientific">Opuntia streptacantha</name>
    <name type="common">Prickly pear cactus</name>
    <name type="synonym">Opuntia cardona</name>
    <dbReference type="NCBI Taxonomy" id="393608"/>
    <lineage>
        <taxon>Eukaryota</taxon>
        <taxon>Viridiplantae</taxon>
        <taxon>Streptophyta</taxon>
        <taxon>Embryophyta</taxon>
        <taxon>Tracheophyta</taxon>
        <taxon>Spermatophyta</taxon>
        <taxon>Magnoliopsida</taxon>
        <taxon>eudicotyledons</taxon>
        <taxon>Gunneridae</taxon>
        <taxon>Pentapetalae</taxon>
        <taxon>Caryophyllales</taxon>
        <taxon>Cactineae</taxon>
        <taxon>Cactaceae</taxon>
        <taxon>Opuntioideae</taxon>
        <taxon>Opuntia</taxon>
    </lineage>
</organism>
<dbReference type="EMBL" id="GISG01201827">
    <property type="protein sequence ID" value="MBA4658778.1"/>
    <property type="molecule type" value="Transcribed_RNA"/>
</dbReference>